<comment type="caution">
    <text evidence="2">The sequence shown here is derived from an EMBL/GenBank/DDBJ whole genome shotgun (WGS) entry which is preliminary data.</text>
</comment>
<feature type="domain" description="MEDS" evidence="1">
    <location>
        <begin position="27"/>
        <end position="174"/>
    </location>
</feature>
<sequence length="176" mass="20225">MGKVKNTEPSRRKTGVDVLGSIPWGMHVCLFYKTKEDLLSILVPYFKAGLESNEFCMWVTSEFLTAKTAENEMRKAVPNFDDYLKRGQIEIVGHSRWYLKEGTIEPQRALRAWNDKLNHALTIGYAGMRITGDTTWVEKSVWENFVDYEHQINEAIGGYRMVAICAYNLEKCTTSD</sequence>
<organism evidence="2">
    <name type="scientific">marine sediment metagenome</name>
    <dbReference type="NCBI Taxonomy" id="412755"/>
    <lineage>
        <taxon>unclassified sequences</taxon>
        <taxon>metagenomes</taxon>
        <taxon>ecological metagenomes</taxon>
    </lineage>
</organism>
<reference evidence="2" key="1">
    <citation type="journal article" date="2014" name="Front. Microbiol.">
        <title>High frequency of phylogenetically diverse reductive dehalogenase-homologous genes in deep subseafloor sedimentary metagenomes.</title>
        <authorList>
            <person name="Kawai M."/>
            <person name="Futagami T."/>
            <person name="Toyoda A."/>
            <person name="Takaki Y."/>
            <person name="Nishi S."/>
            <person name="Hori S."/>
            <person name="Arai W."/>
            <person name="Tsubouchi T."/>
            <person name="Morono Y."/>
            <person name="Uchiyama I."/>
            <person name="Ito T."/>
            <person name="Fujiyama A."/>
            <person name="Inagaki F."/>
            <person name="Takami H."/>
        </authorList>
    </citation>
    <scope>NUCLEOTIDE SEQUENCE</scope>
    <source>
        <strain evidence="2">Expedition CK06-06</strain>
    </source>
</reference>
<proteinExistence type="predicted"/>
<dbReference type="Pfam" id="PF14417">
    <property type="entry name" value="MEDS"/>
    <property type="match status" value="1"/>
</dbReference>
<evidence type="ECO:0000313" key="2">
    <source>
        <dbReference type="EMBL" id="GAG92153.1"/>
    </source>
</evidence>
<dbReference type="InterPro" id="IPR025847">
    <property type="entry name" value="MEDS_domain"/>
</dbReference>
<accession>X1C6Y0</accession>
<evidence type="ECO:0000259" key="1">
    <source>
        <dbReference type="Pfam" id="PF14417"/>
    </source>
</evidence>
<protein>
    <recommendedName>
        <fullName evidence="1">MEDS domain-containing protein</fullName>
    </recommendedName>
</protein>
<feature type="non-terminal residue" evidence="2">
    <location>
        <position position="176"/>
    </location>
</feature>
<dbReference type="EMBL" id="BART01024715">
    <property type="protein sequence ID" value="GAG92153.1"/>
    <property type="molecule type" value="Genomic_DNA"/>
</dbReference>
<name>X1C6Y0_9ZZZZ</name>
<dbReference type="AlphaFoldDB" id="X1C6Y0"/>
<gene>
    <name evidence="2" type="ORF">S01H4_44557</name>
</gene>